<sequence length="118" mass="12944">MDFLYKIDMGKLADVVQSEESTWDKVSDALVKMGFDFIIGDDIKTILDEDASTLDRVIAGLNFIPGGKVVYAGFKLAKVGNKIGLNLQFFGKITGDFVDIDINTVIITAIAPKKVERL</sequence>
<name>A0ABW4LSH3_9BACI</name>
<comment type="caution">
    <text evidence="1">The sequence shown here is derived from an EMBL/GenBank/DDBJ whole genome shotgun (WGS) entry which is preliminary data.</text>
</comment>
<protein>
    <submittedName>
        <fullName evidence="1">Uncharacterized protein</fullName>
    </submittedName>
</protein>
<dbReference type="Proteomes" id="UP001597214">
    <property type="component" value="Unassembled WGS sequence"/>
</dbReference>
<reference evidence="2" key="1">
    <citation type="journal article" date="2019" name="Int. J. Syst. Evol. Microbiol.">
        <title>The Global Catalogue of Microorganisms (GCM) 10K type strain sequencing project: providing services to taxonomists for standard genome sequencing and annotation.</title>
        <authorList>
            <consortium name="The Broad Institute Genomics Platform"/>
            <consortium name="The Broad Institute Genome Sequencing Center for Infectious Disease"/>
            <person name="Wu L."/>
            <person name="Ma J."/>
        </authorList>
    </citation>
    <scope>NUCLEOTIDE SEQUENCE [LARGE SCALE GENOMIC DNA]</scope>
    <source>
        <strain evidence="2">CCUG 49339</strain>
    </source>
</reference>
<dbReference type="EMBL" id="JBHUEM010000030">
    <property type="protein sequence ID" value="MFD1738090.1"/>
    <property type="molecule type" value="Genomic_DNA"/>
</dbReference>
<gene>
    <name evidence="1" type="ORF">ACFSCX_16265</name>
</gene>
<dbReference type="RefSeq" id="WP_377929307.1">
    <property type="nucleotide sequence ID" value="NZ_JBHUEM010000030.1"/>
</dbReference>
<organism evidence="1 2">
    <name type="scientific">Bacillus salitolerans</name>
    <dbReference type="NCBI Taxonomy" id="1437434"/>
    <lineage>
        <taxon>Bacteria</taxon>
        <taxon>Bacillati</taxon>
        <taxon>Bacillota</taxon>
        <taxon>Bacilli</taxon>
        <taxon>Bacillales</taxon>
        <taxon>Bacillaceae</taxon>
        <taxon>Bacillus</taxon>
    </lineage>
</organism>
<proteinExistence type="predicted"/>
<evidence type="ECO:0000313" key="2">
    <source>
        <dbReference type="Proteomes" id="UP001597214"/>
    </source>
</evidence>
<evidence type="ECO:0000313" key="1">
    <source>
        <dbReference type="EMBL" id="MFD1738090.1"/>
    </source>
</evidence>
<accession>A0ABW4LSH3</accession>
<keyword evidence="2" id="KW-1185">Reference proteome</keyword>